<feature type="binding site" evidence="6">
    <location>
        <begin position="68"/>
        <end position="69"/>
    </location>
    <ligand>
        <name>NAD(+)</name>
        <dbReference type="ChEBI" id="CHEBI:57540"/>
    </ligand>
</feature>
<keyword evidence="6" id="KW-0067">ATP-binding</keyword>
<accession>A0A9D1NYF9</accession>
<dbReference type="HAMAP" id="MF_00361">
    <property type="entry name" value="NAD_kinase"/>
    <property type="match status" value="1"/>
</dbReference>
<feature type="binding site" evidence="6">
    <location>
        <position position="170"/>
    </location>
    <ligand>
        <name>NAD(+)</name>
        <dbReference type="ChEBI" id="CHEBI:57540"/>
    </ligand>
</feature>
<dbReference type="GO" id="GO:0051287">
    <property type="term" value="F:NAD binding"/>
    <property type="evidence" value="ECO:0007669"/>
    <property type="project" value="UniProtKB-ARBA"/>
</dbReference>
<sequence>MDHFFVIANQLKDPDLTTTNLIKNYLEEKGRVCYVQDDAGHSNGRQFKYTDASRIPPEVECVLVLGGDGTLLQASRDLVDTGLPLLGINMGTLGYLAEIERQNIRFALDKLMAGEYTIEDRMMITGCAYHHHKKLMEDMALNDIVIGRRGRLRGIDFNIYVNDAFLCSYRADGIIISTPTGSTGYSLSAGGPIVAPNASLMLLTAIAPHTLNSRAIVLPDDVVITVELGGAHVPDHEGAEVTFDGDTSVKLNVGNSVKVMKTEKKAHLIKINNRSFVEILRKKMN</sequence>
<keyword evidence="6" id="KW-0963">Cytoplasm</keyword>
<evidence type="ECO:0000256" key="4">
    <source>
        <dbReference type="ARBA" id="ARBA00023027"/>
    </source>
</evidence>
<dbReference type="GO" id="GO:0046872">
    <property type="term" value="F:metal ion binding"/>
    <property type="evidence" value="ECO:0007669"/>
    <property type="project" value="UniProtKB-UniRule"/>
</dbReference>
<dbReference type="SUPFAM" id="SSF111331">
    <property type="entry name" value="NAD kinase/diacylglycerol kinase-like"/>
    <property type="match status" value="1"/>
</dbReference>
<evidence type="ECO:0000256" key="3">
    <source>
        <dbReference type="ARBA" id="ARBA00022857"/>
    </source>
</evidence>
<dbReference type="InterPro" id="IPR017437">
    <property type="entry name" value="ATP-NAD_kinase_PpnK-typ_C"/>
</dbReference>
<evidence type="ECO:0000313" key="8">
    <source>
        <dbReference type="Proteomes" id="UP000886889"/>
    </source>
</evidence>
<keyword evidence="4 6" id="KW-0520">NAD</keyword>
<organism evidence="7 8">
    <name type="scientific">Candidatus Merdiplasma excrementigallinarum</name>
    <dbReference type="NCBI Taxonomy" id="2840864"/>
    <lineage>
        <taxon>Bacteria</taxon>
        <taxon>Bacillati</taxon>
        <taxon>Bacillota</taxon>
        <taxon>Clostridia</taxon>
        <taxon>Lachnospirales</taxon>
        <taxon>Lachnospiraceae</taxon>
        <taxon>Lachnospiraceae incertae sedis</taxon>
        <taxon>Candidatus Merdiplasma</taxon>
    </lineage>
</organism>
<dbReference type="GO" id="GO:0003951">
    <property type="term" value="F:NAD+ kinase activity"/>
    <property type="evidence" value="ECO:0007669"/>
    <property type="project" value="UniProtKB-UniRule"/>
</dbReference>
<dbReference type="EMBL" id="DVOS01000025">
    <property type="protein sequence ID" value="HIV22746.1"/>
    <property type="molecule type" value="Genomic_DNA"/>
</dbReference>
<dbReference type="EC" id="2.7.1.23" evidence="6"/>
<keyword evidence="1 6" id="KW-0808">Transferase</keyword>
<dbReference type="Pfam" id="PF20143">
    <property type="entry name" value="NAD_kinase_C"/>
    <property type="match status" value="1"/>
</dbReference>
<comment type="caution">
    <text evidence="7">The sequence shown here is derived from an EMBL/GenBank/DDBJ whole genome shotgun (WGS) entry which is preliminary data.</text>
</comment>
<gene>
    <name evidence="6" type="primary">nadK</name>
    <name evidence="7" type="ORF">IAC80_02275</name>
</gene>
<comment type="function">
    <text evidence="6">Involved in the regulation of the intracellular balance of NAD and NADP, and is a key enzyme in the biosynthesis of NADP. Catalyzes specifically the phosphorylation on 2'-hydroxyl of the adenosine moiety of NAD to yield NADP.</text>
</comment>
<feature type="binding site" evidence="6">
    <location>
        <begin position="142"/>
        <end position="143"/>
    </location>
    <ligand>
        <name>NAD(+)</name>
        <dbReference type="ChEBI" id="CHEBI:57540"/>
    </ligand>
</feature>
<comment type="cofactor">
    <cofactor evidence="6">
        <name>a divalent metal cation</name>
        <dbReference type="ChEBI" id="CHEBI:60240"/>
    </cofactor>
</comment>
<dbReference type="PANTHER" id="PTHR20275:SF0">
    <property type="entry name" value="NAD KINASE"/>
    <property type="match status" value="1"/>
</dbReference>
<evidence type="ECO:0000256" key="2">
    <source>
        <dbReference type="ARBA" id="ARBA00022777"/>
    </source>
</evidence>
<dbReference type="GO" id="GO:0019674">
    <property type="term" value="P:NAD+ metabolic process"/>
    <property type="evidence" value="ECO:0007669"/>
    <property type="project" value="InterPro"/>
</dbReference>
<dbReference type="InterPro" id="IPR002504">
    <property type="entry name" value="NADK"/>
</dbReference>
<dbReference type="Proteomes" id="UP000886889">
    <property type="component" value="Unassembled WGS sequence"/>
</dbReference>
<dbReference type="GO" id="GO:0005737">
    <property type="term" value="C:cytoplasm"/>
    <property type="evidence" value="ECO:0007669"/>
    <property type="project" value="UniProtKB-SubCell"/>
</dbReference>
<dbReference type="AlphaFoldDB" id="A0A9D1NYF9"/>
<proteinExistence type="inferred from homology"/>
<feature type="binding site" evidence="6">
    <location>
        <position position="153"/>
    </location>
    <ligand>
        <name>NAD(+)</name>
        <dbReference type="ChEBI" id="CHEBI:57540"/>
    </ligand>
</feature>
<reference evidence="7" key="2">
    <citation type="journal article" date="2021" name="PeerJ">
        <title>Extensive microbial diversity within the chicken gut microbiome revealed by metagenomics and culture.</title>
        <authorList>
            <person name="Gilroy R."/>
            <person name="Ravi A."/>
            <person name="Getino M."/>
            <person name="Pursley I."/>
            <person name="Horton D.L."/>
            <person name="Alikhan N.F."/>
            <person name="Baker D."/>
            <person name="Gharbi K."/>
            <person name="Hall N."/>
            <person name="Watson M."/>
            <person name="Adriaenssens E.M."/>
            <person name="Foster-Nyarko E."/>
            <person name="Jarju S."/>
            <person name="Secka A."/>
            <person name="Antonio M."/>
            <person name="Oren A."/>
            <person name="Chaudhuri R.R."/>
            <person name="La Ragione R."/>
            <person name="Hildebrand F."/>
            <person name="Pallen M.J."/>
        </authorList>
    </citation>
    <scope>NUCLEOTIDE SEQUENCE</scope>
    <source>
        <strain evidence="7">ChiBcec6-7307</strain>
    </source>
</reference>
<dbReference type="GO" id="GO:0006741">
    <property type="term" value="P:NADP+ biosynthetic process"/>
    <property type="evidence" value="ECO:0007669"/>
    <property type="project" value="UniProtKB-UniRule"/>
</dbReference>
<feature type="binding site" evidence="6">
    <location>
        <position position="207"/>
    </location>
    <ligand>
        <name>NAD(+)</name>
        <dbReference type="ChEBI" id="CHEBI:57540"/>
    </ligand>
</feature>
<dbReference type="Gene3D" id="3.40.50.10330">
    <property type="entry name" value="Probable inorganic polyphosphate/atp-NAD kinase, domain 1"/>
    <property type="match status" value="1"/>
</dbReference>
<feature type="active site" description="Proton acceptor" evidence="6">
    <location>
        <position position="68"/>
    </location>
</feature>
<feature type="binding site" evidence="6">
    <location>
        <position position="172"/>
    </location>
    <ligand>
        <name>NAD(+)</name>
        <dbReference type="ChEBI" id="CHEBI:57540"/>
    </ligand>
</feature>
<evidence type="ECO:0000313" key="7">
    <source>
        <dbReference type="EMBL" id="HIV22746.1"/>
    </source>
</evidence>
<dbReference type="Pfam" id="PF01513">
    <property type="entry name" value="NAD_kinase"/>
    <property type="match status" value="1"/>
</dbReference>
<comment type="similarity">
    <text evidence="6">Belongs to the NAD kinase family.</text>
</comment>
<name>A0A9D1NYF9_9FIRM</name>
<comment type="caution">
    <text evidence="6">Lacks conserved residue(s) required for the propagation of feature annotation.</text>
</comment>
<keyword evidence="6" id="KW-0547">Nucleotide-binding</keyword>
<comment type="subcellular location">
    <subcellularLocation>
        <location evidence="6">Cytoplasm</location>
    </subcellularLocation>
</comment>
<evidence type="ECO:0000256" key="6">
    <source>
        <dbReference type="HAMAP-Rule" id="MF_00361"/>
    </source>
</evidence>
<keyword evidence="2 6" id="KW-0418">Kinase</keyword>
<dbReference type="InterPro" id="IPR017438">
    <property type="entry name" value="ATP-NAD_kinase_N"/>
</dbReference>
<dbReference type="InterPro" id="IPR016064">
    <property type="entry name" value="NAD/diacylglycerol_kinase_sf"/>
</dbReference>
<comment type="catalytic activity">
    <reaction evidence="5 6">
        <text>NAD(+) + ATP = ADP + NADP(+) + H(+)</text>
        <dbReference type="Rhea" id="RHEA:18629"/>
        <dbReference type="ChEBI" id="CHEBI:15378"/>
        <dbReference type="ChEBI" id="CHEBI:30616"/>
        <dbReference type="ChEBI" id="CHEBI:57540"/>
        <dbReference type="ChEBI" id="CHEBI:58349"/>
        <dbReference type="ChEBI" id="CHEBI:456216"/>
        <dbReference type="EC" id="2.7.1.23"/>
    </reaction>
</comment>
<dbReference type="Gene3D" id="2.60.200.30">
    <property type="entry name" value="Probable inorganic polyphosphate/atp-NAD kinase, domain 2"/>
    <property type="match status" value="1"/>
</dbReference>
<protein>
    <recommendedName>
        <fullName evidence="6">NAD kinase</fullName>
        <ecNumber evidence="6">2.7.1.23</ecNumber>
    </recommendedName>
    <alternativeName>
        <fullName evidence="6">ATP-dependent NAD kinase</fullName>
    </alternativeName>
</protein>
<dbReference type="PANTHER" id="PTHR20275">
    <property type="entry name" value="NAD KINASE"/>
    <property type="match status" value="1"/>
</dbReference>
<evidence type="ECO:0000256" key="1">
    <source>
        <dbReference type="ARBA" id="ARBA00022679"/>
    </source>
</evidence>
<evidence type="ECO:0000256" key="5">
    <source>
        <dbReference type="ARBA" id="ARBA00047925"/>
    </source>
</evidence>
<dbReference type="GO" id="GO:0005524">
    <property type="term" value="F:ATP binding"/>
    <property type="evidence" value="ECO:0007669"/>
    <property type="project" value="UniProtKB-KW"/>
</dbReference>
<keyword evidence="3 6" id="KW-0521">NADP</keyword>
<feature type="binding site" evidence="6">
    <location>
        <begin position="183"/>
        <end position="188"/>
    </location>
    <ligand>
        <name>NAD(+)</name>
        <dbReference type="ChEBI" id="CHEBI:57540"/>
    </ligand>
</feature>
<reference evidence="7" key="1">
    <citation type="submission" date="2020-10" db="EMBL/GenBank/DDBJ databases">
        <authorList>
            <person name="Gilroy R."/>
        </authorList>
    </citation>
    <scope>NUCLEOTIDE SEQUENCE</scope>
    <source>
        <strain evidence="7">ChiBcec6-7307</strain>
    </source>
</reference>